<evidence type="ECO:0000256" key="1">
    <source>
        <dbReference type="SAM" id="SignalP"/>
    </source>
</evidence>
<proteinExistence type="predicted"/>
<accession>A0A7R6P214</accession>
<feature type="signal peptide" evidence="1">
    <location>
        <begin position="1"/>
        <end position="20"/>
    </location>
</feature>
<name>A0A7R6P214_9GAMM</name>
<gene>
    <name evidence="2" type="ORF">AMJAP_1133</name>
</gene>
<evidence type="ECO:0008006" key="4">
    <source>
        <dbReference type="Google" id="ProtNLM"/>
    </source>
</evidence>
<organism evidence="2 3">
    <name type="scientific">Amphritea japonica ATCC BAA-1530</name>
    <dbReference type="NCBI Taxonomy" id="1278309"/>
    <lineage>
        <taxon>Bacteria</taxon>
        <taxon>Pseudomonadati</taxon>
        <taxon>Pseudomonadota</taxon>
        <taxon>Gammaproteobacteria</taxon>
        <taxon>Oceanospirillales</taxon>
        <taxon>Oceanospirillaceae</taxon>
        <taxon>Amphritea</taxon>
    </lineage>
</organism>
<feature type="chain" id="PRO_5032839940" description="DUF4398 domain-containing protein" evidence="1">
    <location>
        <begin position="21"/>
        <end position="140"/>
    </location>
</feature>
<keyword evidence="1" id="KW-0732">Signal</keyword>
<dbReference type="KEGG" id="ajp:AMJAP_1133"/>
<dbReference type="RefSeq" id="WP_019621324.1">
    <property type="nucleotide sequence ID" value="NZ_AP014545.1"/>
</dbReference>
<dbReference type="Gene3D" id="1.20.1270.390">
    <property type="match status" value="1"/>
</dbReference>
<dbReference type="Proteomes" id="UP000595663">
    <property type="component" value="Chromosome"/>
</dbReference>
<dbReference type="AlphaFoldDB" id="A0A7R6P214"/>
<evidence type="ECO:0000313" key="2">
    <source>
        <dbReference type="EMBL" id="BBB25728.1"/>
    </source>
</evidence>
<dbReference type="OrthoDB" id="6089841at2"/>
<keyword evidence="3" id="KW-1185">Reference proteome</keyword>
<protein>
    <recommendedName>
        <fullName evidence="4">DUF4398 domain-containing protein</fullName>
    </recommendedName>
</protein>
<dbReference type="EMBL" id="AP014545">
    <property type="protein sequence ID" value="BBB25728.1"/>
    <property type="molecule type" value="Genomic_DNA"/>
</dbReference>
<evidence type="ECO:0000313" key="3">
    <source>
        <dbReference type="Proteomes" id="UP000595663"/>
    </source>
</evidence>
<sequence length="140" mass="15446">MKKALIFVAALALTPTFVAAESFENAYLKARAMYGPGAVFEWNGNQYAAIHEEEAEADVAATAENAQMMIDKAKAKNKEVAELGFEWKLTRGIIKDAETALAAGEYRKALDLAAQAKYHARMGIKQYHYSQSNWQASVPQ</sequence>
<reference evidence="2 3" key="1">
    <citation type="journal article" date="2008" name="Int. J. Syst. Evol. Microbiol.">
        <title>Amphritea japonica sp. nov. and Amphritea balenae sp. nov., isolated from the sediment adjacent to sperm whale carcasses off Kagoshima, Japan.</title>
        <authorList>
            <person name="Miyazaki M."/>
            <person name="Nogi Y."/>
            <person name="Fujiwara Y."/>
            <person name="Kawato M."/>
            <person name="Nagahama T."/>
            <person name="Kubokawa K."/>
            <person name="Horikoshi K."/>
        </authorList>
    </citation>
    <scope>NUCLEOTIDE SEQUENCE [LARGE SCALE GENOMIC DNA]</scope>
    <source>
        <strain evidence="2 3">ATCC BAA-1530</strain>
    </source>
</reference>